<feature type="region of interest" description="Disordered" evidence="1">
    <location>
        <begin position="1"/>
        <end position="174"/>
    </location>
</feature>
<reference evidence="2" key="1">
    <citation type="journal article" date="2020" name="Mol. Plant Microbe Interact.">
        <title>Genome Sequence of the Biocontrol Agent Coniothyrium minitans strain Conio (IMI 134523).</title>
        <authorList>
            <person name="Patel D."/>
            <person name="Shittu T.A."/>
            <person name="Baroncelli R."/>
            <person name="Muthumeenakshi S."/>
            <person name="Osborne T.H."/>
            <person name="Janganan T.K."/>
            <person name="Sreenivasaprasad S."/>
        </authorList>
    </citation>
    <scope>NUCLEOTIDE SEQUENCE</scope>
    <source>
        <strain evidence="2">Conio</strain>
    </source>
</reference>
<evidence type="ECO:0000313" key="3">
    <source>
        <dbReference type="Proteomes" id="UP000756921"/>
    </source>
</evidence>
<sequence>MSGLKNLAKGGWHPGGKGEGGRESWKGDFKGVNTMIKAGWKNKAMGKSSDPAEDPHAHVSAPLSTLKDPSLFPPPPKHRAYHGDAASPARPRATRAEEEARQRQEEVEEEEARQPAFRPGQTPPPAVAHATKPKAKPGLPPRLPPRQNSNPNEYAPAPPPTYNESLQDNTAAGGYLNQGAMSRLGQAGVAVPGFEMGRNASPTVPPRQTWSPTPLSPPPPPARKSSQLSELQSRFASTNTPSSSSPAAPPASGTTWAEKQAALTTANKLHKDPSQVSFSDARTAASTANNFHERHGDQVAAARTKASAFNQKYNISGRMSSLASGSKASPPPPPSTGGPGKKLAPPPPPPKKKELGGTAEPPPVPLGSKPKF</sequence>
<keyword evidence="3" id="KW-1185">Reference proteome</keyword>
<feature type="compositionally biased region" description="Basic and acidic residues" evidence="1">
    <location>
        <begin position="94"/>
        <end position="105"/>
    </location>
</feature>
<dbReference type="AlphaFoldDB" id="A0A9P6GFK1"/>
<dbReference type="PRINTS" id="PR01217">
    <property type="entry name" value="PRICHEXTENSN"/>
</dbReference>
<name>A0A9P6GFK1_9PLEO</name>
<feature type="compositionally biased region" description="Polar residues" evidence="1">
    <location>
        <begin position="200"/>
        <end position="210"/>
    </location>
</feature>
<dbReference type="OrthoDB" id="3357271at2759"/>
<feature type="compositionally biased region" description="Basic and acidic residues" evidence="1">
    <location>
        <begin position="19"/>
        <end position="29"/>
    </location>
</feature>
<proteinExistence type="predicted"/>
<protein>
    <submittedName>
        <fullName evidence="2">Gmp synthase</fullName>
    </submittedName>
</protein>
<accession>A0A9P6GFK1</accession>
<gene>
    <name evidence="2" type="ORF">PMIN01_07630</name>
</gene>
<feature type="compositionally biased region" description="Polar residues" evidence="1">
    <location>
        <begin position="307"/>
        <end position="319"/>
    </location>
</feature>
<evidence type="ECO:0000313" key="2">
    <source>
        <dbReference type="EMBL" id="KAF9734727.1"/>
    </source>
</evidence>
<feature type="compositionally biased region" description="Low complexity" evidence="1">
    <location>
        <begin position="236"/>
        <end position="255"/>
    </location>
</feature>
<feature type="compositionally biased region" description="Polar residues" evidence="1">
    <location>
        <begin position="274"/>
        <end position="290"/>
    </location>
</feature>
<dbReference type="Proteomes" id="UP000756921">
    <property type="component" value="Unassembled WGS sequence"/>
</dbReference>
<dbReference type="EMBL" id="WJXW01000007">
    <property type="protein sequence ID" value="KAF9734727.1"/>
    <property type="molecule type" value="Genomic_DNA"/>
</dbReference>
<evidence type="ECO:0000256" key="1">
    <source>
        <dbReference type="SAM" id="MobiDB-lite"/>
    </source>
</evidence>
<feature type="region of interest" description="Disordered" evidence="1">
    <location>
        <begin position="192"/>
        <end position="372"/>
    </location>
</feature>
<organism evidence="2 3">
    <name type="scientific">Paraphaeosphaeria minitans</name>
    <dbReference type="NCBI Taxonomy" id="565426"/>
    <lineage>
        <taxon>Eukaryota</taxon>
        <taxon>Fungi</taxon>
        <taxon>Dikarya</taxon>
        <taxon>Ascomycota</taxon>
        <taxon>Pezizomycotina</taxon>
        <taxon>Dothideomycetes</taxon>
        <taxon>Pleosporomycetidae</taxon>
        <taxon>Pleosporales</taxon>
        <taxon>Massarineae</taxon>
        <taxon>Didymosphaeriaceae</taxon>
        <taxon>Paraphaeosphaeria</taxon>
    </lineage>
</organism>
<comment type="caution">
    <text evidence="2">The sequence shown here is derived from an EMBL/GenBank/DDBJ whole genome shotgun (WGS) entry which is preliminary data.</text>
</comment>